<organism evidence="1 2">
    <name type="scientific">Segatella copri</name>
    <dbReference type="NCBI Taxonomy" id="165179"/>
    <lineage>
        <taxon>Bacteria</taxon>
        <taxon>Pseudomonadati</taxon>
        <taxon>Bacteroidota</taxon>
        <taxon>Bacteroidia</taxon>
        <taxon>Bacteroidales</taxon>
        <taxon>Prevotellaceae</taxon>
        <taxon>Segatella</taxon>
    </lineage>
</organism>
<dbReference type="InterPro" id="IPR043504">
    <property type="entry name" value="Peptidase_S1_PA_chymotrypsin"/>
</dbReference>
<gene>
    <name evidence="1" type="ORF">FYJ72_12025</name>
</gene>
<sequence>MDNLSIYEQLAFCTARIETEDFSGSSYSGTGFFFMLNIKGQNVPLLVTNKHVVRGMKKGKFLCTVADENGNPDYSNHFVFNVENEFERMWTFHPQDDVDLCALAIAPLVRAASNQGKNLFYRTLEESFIPNSATLKDLDAVEEVVMIGYPNGLWDQVNNMPIIRRGITATNVTLDYNGKKEFLIDAACFPGSSGSPVLICNVGGYTSKFGSLNWGKSRVFLLGILYAGPQMRVTGDLQLITVPEYQQKTVSVSQIPNNLGFIIKAERLLEFKLLFEKLV</sequence>
<evidence type="ECO:0000313" key="1">
    <source>
        <dbReference type="EMBL" id="MST78373.1"/>
    </source>
</evidence>
<evidence type="ECO:0000313" key="2">
    <source>
        <dbReference type="Proteomes" id="UP000450161"/>
    </source>
</evidence>
<dbReference type="SUPFAM" id="SSF50494">
    <property type="entry name" value="Trypsin-like serine proteases"/>
    <property type="match status" value="1"/>
</dbReference>
<dbReference type="Pfam" id="PF13365">
    <property type="entry name" value="Trypsin_2"/>
    <property type="match status" value="1"/>
</dbReference>
<dbReference type="EMBL" id="VUNF01000027">
    <property type="protein sequence ID" value="MST78373.1"/>
    <property type="molecule type" value="Genomic_DNA"/>
</dbReference>
<dbReference type="AlphaFoldDB" id="A0A6I2U0X5"/>
<name>A0A6I2U0X5_9BACT</name>
<dbReference type="RefSeq" id="WP_154482344.1">
    <property type="nucleotide sequence ID" value="NZ_VUNF01000027.1"/>
</dbReference>
<proteinExistence type="predicted"/>
<protein>
    <submittedName>
        <fullName evidence="1">Trypsin-like peptidase domain-containing protein</fullName>
    </submittedName>
</protein>
<dbReference type="Gene3D" id="2.40.10.10">
    <property type="entry name" value="Trypsin-like serine proteases"/>
    <property type="match status" value="2"/>
</dbReference>
<dbReference type="Proteomes" id="UP000450161">
    <property type="component" value="Unassembled WGS sequence"/>
</dbReference>
<reference evidence="1 2" key="1">
    <citation type="submission" date="2019-08" db="EMBL/GenBank/DDBJ databases">
        <title>In-depth cultivation of the pig gut microbiome towards novel bacterial diversity and tailored functional studies.</title>
        <authorList>
            <person name="Wylensek D."/>
            <person name="Hitch T.C.A."/>
            <person name="Clavel T."/>
        </authorList>
    </citation>
    <scope>NUCLEOTIDE SEQUENCE [LARGE SCALE GENOMIC DNA]</scope>
    <source>
        <strain evidence="1 2">LKV-178-WT-2C</strain>
    </source>
</reference>
<comment type="caution">
    <text evidence="1">The sequence shown here is derived from an EMBL/GenBank/DDBJ whole genome shotgun (WGS) entry which is preliminary data.</text>
</comment>
<accession>A0A6I2U0X5</accession>
<dbReference type="InterPro" id="IPR009003">
    <property type="entry name" value="Peptidase_S1_PA"/>
</dbReference>